<feature type="coiled-coil region" evidence="1">
    <location>
        <begin position="110"/>
        <end position="137"/>
    </location>
</feature>
<dbReference type="eggNOG" id="COG2959">
    <property type="taxonomic scope" value="Bacteria"/>
</dbReference>
<dbReference type="Proteomes" id="UP000006334">
    <property type="component" value="Unassembled WGS sequence"/>
</dbReference>
<dbReference type="EC" id="2.1.1.107" evidence="4"/>
<evidence type="ECO:0000256" key="2">
    <source>
        <dbReference type="SAM" id="MobiDB-lite"/>
    </source>
</evidence>
<keyword evidence="4" id="KW-0489">Methyltransferase</keyword>
<keyword evidence="3" id="KW-0812">Transmembrane</keyword>
<keyword evidence="1" id="KW-0175">Coiled coil</keyword>
<dbReference type="EMBL" id="BAEN01000051">
    <property type="protein sequence ID" value="GAC15315.1"/>
    <property type="molecule type" value="Genomic_DNA"/>
</dbReference>
<comment type="caution">
    <text evidence="4">The sequence shown here is derived from an EMBL/GenBank/DDBJ whole genome shotgun (WGS) entry which is preliminary data.</text>
</comment>
<feature type="compositionally biased region" description="Basic and acidic residues" evidence="2">
    <location>
        <begin position="27"/>
        <end position="40"/>
    </location>
</feature>
<dbReference type="GO" id="GO:0032259">
    <property type="term" value="P:methylation"/>
    <property type="evidence" value="ECO:0007669"/>
    <property type="project" value="UniProtKB-KW"/>
</dbReference>
<feature type="transmembrane region" description="Helical" evidence="3">
    <location>
        <begin position="66"/>
        <end position="89"/>
    </location>
</feature>
<evidence type="ECO:0000256" key="3">
    <source>
        <dbReference type="SAM" id="Phobius"/>
    </source>
</evidence>
<proteinExistence type="predicted"/>
<evidence type="ECO:0000313" key="5">
    <source>
        <dbReference type="Proteomes" id="UP000006334"/>
    </source>
</evidence>
<dbReference type="GO" id="GO:0004851">
    <property type="term" value="F:uroporphyrin-III C-methyltransferase activity"/>
    <property type="evidence" value="ECO:0007669"/>
    <property type="project" value="UniProtKB-EC"/>
</dbReference>
<sequence length="395" mass="44513">MTEKDKITALEEEMKALEIENASYVEVKDEPAKAKSKSDKPPITPKTKSAPVKEPAAYKNKAKTGLLWFVTLINLCLILALAGAGYWFWQQWENDKNTENTEIASQKNAISAQAQTIDQLRRSLAEQESDQQQAIDKQNELISQAIMQAQSNSKNLAEISGRRPADWLLAEADYLVRMSGRKLWLENDVRTAIAMLQAADSRLQDLADPSLLPVRQFIASDIQNLQQVNQVSLTSIALSLSGMVQQVSNLPLSLPEVEVKGFEPQELTGMARVWAYIESNFKYQANEGPVKPLLSEQQQWLAREQLRFALMQAQTAIMKEQDTLYKQSLQRAIGLLVEHFDLETTEVESLLGALRNLEDTNVARKYPQQLDSAKPLQDILEDRMSDSFSNGKFEL</sequence>
<name>K6YVQ4_9ALTE</name>
<evidence type="ECO:0000256" key="1">
    <source>
        <dbReference type="SAM" id="Coils"/>
    </source>
</evidence>
<dbReference type="OrthoDB" id="5739852at2"/>
<dbReference type="RefSeq" id="WP_008845120.1">
    <property type="nucleotide sequence ID" value="NZ_BAEN01000051.1"/>
</dbReference>
<keyword evidence="3" id="KW-0472">Membrane</keyword>
<dbReference type="Pfam" id="PF04375">
    <property type="entry name" value="HemX"/>
    <property type="match status" value="1"/>
</dbReference>
<keyword evidence="3" id="KW-1133">Transmembrane helix</keyword>
<reference evidence="4 5" key="1">
    <citation type="journal article" date="2017" name="Antonie Van Leeuwenhoek">
        <title>Rhizobium rhizosphaerae sp. nov., a novel species isolated from rice rhizosphere.</title>
        <authorList>
            <person name="Zhao J.J."/>
            <person name="Zhang J."/>
            <person name="Zhang R.J."/>
            <person name="Zhang C.W."/>
            <person name="Yin H.Q."/>
            <person name="Zhang X.X."/>
        </authorList>
    </citation>
    <scope>NUCLEOTIDE SEQUENCE [LARGE SCALE GENOMIC DNA]</scope>
    <source>
        <strain evidence="4 5">E3</strain>
    </source>
</reference>
<accession>K6YVQ4</accession>
<dbReference type="AlphaFoldDB" id="K6YVQ4"/>
<dbReference type="STRING" id="1127673.GLIP_2693"/>
<organism evidence="4 5">
    <name type="scientific">Aliiglaciecola lipolytica E3</name>
    <dbReference type="NCBI Taxonomy" id="1127673"/>
    <lineage>
        <taxon>Bacteria</taxon>
        <taxon>Pseudomonadati</taxon>
        <taxon>Pseudomonadota</taxon>
        <taxon>Gammaproteobacteria</taxon>
        <taxon>Alteromonadales</taxon>
        <taxon>Alteromonadaceae</taxon>
        <taxon>Aliiglaciecola</taxon>
    </lineage>
</organism>
<dbReference type="PANTHER" id="PTHR38043:SF1">
    <property type="entry name" value="PROTEIN HEMX"/>
    <property type="match status" value="1"/>
</dbReference>
<gene>
    <name evidence="4" type="primary">hemX</name>
    <name evidence="4" type="ORF">GLIP_2693</name>
</gene>
<feature type="region of interest" description="Disordered" evidence="2">
    <location>
        <begin position="27"/>
        <end position="51"/>
    </location>
</feature>
<keyword evidence="5" id="KW-1185">Reference proteome</keyword>
<protein>
    <submittedName>
        <fullName evidence="4">Uroporphyrin-III C-methyltransferase</fullName>
        <ecNumber evidence="4">2.1.1.107</ecNumber>
    </submittedName>
</protein>
<keyword evidence="4" id="KW-0808">Transferase</keyword>
<dbReference type="InterPro" id="IPR007470">
    <property type="entry name" value="HemX"/>
</dbReference>
<dbReference type="PANTHER" id="PTHR38043">
    <property type="entry name" value="PROTEIN HEMX"/>
    <property type="match status" value="1"/>
</dbReference>
<evidence type="ECO:0000313" key="4">
    <source>
        <dbReference type="EMBL" id="GAC15315.1"/>
    </source>
</evidence>